<dbReference type="EC" id="5.4.99.29" evidence="2"/>
<organism evidence="2 3">
    <name type="scientific">Variovorax soli</name>
    <dbReference type="NCBI Taxonomy" id="376815"/>
    <lineage>
        <taxon>Bacteria</taxon>
        <taxon>Pseudomonadati</taxon>
        <taxon>Pseudomonadota</taxon>
        <taxon>Betaproteobacteria</taxon>
        <taxon>Burkholderiales</taxon>
        <taxon>Comamonadaceae</taxon>
        <taxon>Variovorax</taxon>
    </lineage>
</organism>
<comment type="caution">
    <text evidence="2">The sequence shown here is derived from an EMBL/GenBank/DDBJ whole genome shotgun (WGS) entry which is preliminary data.</text>
</comment>
<dbReference type="GO" id="GO:0160142">
    <property type="term" value="F:23S rRNA pseudouridine(746) synthase activity"/>
    <property type="evidence" value="ECO:0007669"/>
    <property type="project" value="UniProtKB-EC"/>
</dbReference>
<dbReference type="Proteomes" id="UP001184230">
    <property type="component" value="Unassembled WGS sequence"/>
</dbReference>
<accession>A0ABU1NLG3</accession>
<evidence type="ECO:0000259" key="1">
    <source>
        <dbReference type="Pfam" id="PF00849"/>
    </source>
</evidence>
<dbReference type="EC" id="5.4.99.28" evidence="2"/>
<protein>
    <submittedName>
        <fullName evidence="2">tRNA pseudouridine32 synthase/23S rRNA pseudouridine746 synthase</fullName>
        <ecNumber evidence="2">5.4.99.28</ecNumber>
        <ecNumber evidence="2">5.4.99.29</ecNumber>
    </submittedName>
</protein>
<dbReference type="EMBL" id="JAVDRF010000012">
    <property type="protein sequence ID" value="MDR6538711.1"/>
    <property type="molecule type" value="Genomic_DNA"/>
</dbReference>
<feature type="domain" description="Pseudouridine synthase RsuA/RluA-like" evidence="1">
    <location>
        <begin position="96"/>
        <end position="243"/>
    </location>
</feature>
<keyword evidence="2" id="KW-0413">Isomerase</keyword>
<gene>
    <name evidence="2" type="ORF">J2739_004504</name>
</gene>
<dbReference type="PROSITE" id="PS01129">
    <property type="entry name" value="PSI_RLU"/>
    <property type="match status" value="1"/>
</dbReference>
<dbReference type="InterPro" id="IPR006224">
    <property type="entry name" value="PsdUridine_synth_RluA-like_CS"/>
</dbReference>
<dbReference type="PANTHER" id="PTHR21600:SF84">
    <property type="entry name" value="PSEUDOURIDINE SYNTHASE RSUA_RLUA-LIKE DOMAIN-CONTAINING PROTEIN"/>
    <property type="match status" value="1"/>
</dbReference>
<dbReference type="Gene3D" id="3.30.2350.10">
    <property type="entry name" value="Pseudouridine synthase"/>
    <property type="match status" value="1"/>
</dbReference>
<sequence length="297" mass="33592">MAAAPLPTRDGVGPSRVALPPGPWGTIAEFLVQRFAAIPRATWEARIRAGEVVDQHGVPVTPTRPYQPRLHVFYYRSLDSERPVPFEETVLFRDEHLLAVDKPHFLAVAPVGKYVQQSLLVRLQRKLGLDQLAPLHRIDRETAGVVLFSVQPATRHAYHALFAERAIAKHYEAIVTWHGTPALPAVRRSRLVDDTHFMRMREVEGEPNSETRFELLEARDGWARLRLSPVTGRRHQLRVHCAALGLPIRDDTLYPTLLPEGAEDFDRPLQLLAKSLAFCDPLDGRPRAFESPRSLFL</sequence>
<name>A0ABU1NLG3_9BURK</name>
<keyword evidence="3" id="KW-1185">Reference proteome</keyword>
<dbReference type="SUPFAM" id="SSF55120">
    <property type="entry name" value="Pseudouridine synthase"/>
    <property type="match status" value="1"/>
</dbReference>
<dbReference type="PANTHER" id="PTHR21600">
    <property type="entry name" value="MITOCHONDRIAL RNA PSEUDOURIDINE SYNTHASE"/>
    <property type="match status" value="1"/>
</dbReference>
<evidence type="ECO:0000313" key="2">
    <source>
        <dbReference type="EMBL" id="MDR6538711.1"/>
    </source>
</evidence>
<dbReference type="Pfam" id="PF00849">
    <property type="entry name" value="PseudoU_synth_2"/>
    <property type="match status" value="1"/>
</dbReference>
<dbReference type="InterPro" id="IPR050188">
    <property type="entry name" value="RluA_PseudoU_synthase"/>
</dbReference>
<evidence type="ECO:0000313" key="3">
    <source>
        <dbReference type="Proteomes" id="UP001184230"/>
    </source>
</evidence>
<dbReference type="InterPro" id="IPR020103">
    <property type="entry name" value="PsdUridine_synth_cat_dom_sf"/>
</dbReference>
<dbReference type="GO" id="GO:0160151">
    <property type="term" value="F:tRNA pseudouridine(32) synthase activity"/>
    <property type="evidence" value="ECO:0007669"/>
    <property type="project" value="UniProtKB-EC"/>
</dbReference>
<dbReference type="InterPro" id="IPR006145">
    <property type="entry name" value="PsdUridine_synth_RsuA/RluA"/>
</dbReference>
<dbReference type="RefSeq" id="WP_309905772.1">
    <property type="nucleotide sequence ID" value="NZ_JAVDRF010000012.1"/>
</dbReference>
<proteinExistence type="predicted"/>
<reference evidence="2 3" key="1">
    <citation type="submission" date="2023-07" db="EMBL/GenBank/DDBJ databases">
        <title>Sorghum-associated microbial communities from plants grown in Nebraska, USA.</title>
        <authorList>
            <person name="Schachtman D."/>
        </authorList>
    </citation>
    <scope>NUCLEOTIDE SEQUENCE [LARGE SCALE GENOMIC DNA]</scope>
    <source>
        <strain evidence="2 3">DS1781</strain>
    </source>
</reference>